<accession>A0A1E5GBA6</accession>
<dbReference type="Pfam" id="PF13302">
    <property type="entry name" value="Acetyltransf_3"/>
    <property type="match status" value="1"/>
</dbReference>
<dbReference type="PANTHER" id="PTHR43792:SF1">
    <property type="entry name" value="N-ACETYLTRANSFERASE DOMAIN-CONTAINING PROTEIN"/>
    <property type="match status" value="1"/>
</dbReference>
<dbReference type="InterPro" id="IPR051531">
    <property type="entry name" value="N-acetyltransferase"/>
</dbReference>
<comment type="caution">
    <text evidence="2">The sequence shown here is derived from an EMBL/GenBank/DDBJ whole genome shotgun (WGS) entry which is preliminary data.</text>
</comment>
<dbReference type="PANTHER" id="PTHR43792">
    <property type="entry name" value="GNAT FAMILY, PUTATIVE (AFU_ORTHOLOGUE AFUA_3G00765)-RELATED-RELATED"/>
    <property type="match status" value="1"/>
</dbReference>
<dbReference type="GO" id="GO:0016747">
    <property type="term" value="F:acyltransferase activity, transferring groups other than amino-acyl groups"/>
    <property type="evidence" value="ECO:0007669"/>
    <property type="project" value="InterPro"/>
</dbReference>
<keyword evidence="2" id="KW-0808">Transferase</keyword>
<dbReference type="OrthoDB" id="9798081at2"/>
<gene>
    <name evidence="2" type="ORF">BCR25_10250</name>
</gene>
<protein>
    <submittedName>
        <fullName evidence="2">GNAT family N-acetyltransferase</fullName>
    </submittedName>
</protein>
<evidence type="ECO:0000259" key="1">
    <source>
        <dbReference type="PROSITE" id="PS51186"/>
    </source>
</evidence>
<organism evidence="2 3">
    <name type="scientific">Enterococcus termitis</name>
    <dbReference type="NCBI Taxonomy" id="332950"/>
    <lineage>
        <taxon>Bacteria</taxon>
        <taxon>Bacillati</taxon>
        <taxon>Bacillota</taxon>
        <taxon>Bacilli</taxon>
        <taxon>Lactobacillales</taxon>
        <taxon>Enterococcaceae</taxon>
        <taxon>Enterococcus</taxon>
    </lineage>
</organism>
<dbReference type="Proteomes" id="UP000095094">
    <property type="component" value="Unassembled WGS sequence"/>
</dbReference>
<reference evidence="3" key="1">
    <citation type="submission" date="2016-09" db="EMBL/GenBank/DDBJ databases">
        <authorList>
            <person name="Gulvik C.A."/>
        </authorList>
    </citation>
    <scope>NUCLEOTIDE SEQUENCE [LARGE SCALE GENOMIC DNA]</scope>
    <source>
        <strain evidence="3">LMG 8895</strain>
    </source>
</reference>
<feature type="domain" description="N-acetyltransferase" evidence="1">
    <location>
        <begin position="6"/>
        <end position="153"/>
    </location>
</feature>
<evidence type="ECO:0000313" key="3">
    <source>
        <dbReference type="Proteomes" id="UP000095094"/>
    </source>
</evidence>
<dbReference type="EMBL" id="MIJY01000044">
    <property type="protein sequence ID" value="OEG09875.1"/>
    <property type="molecule type" value="Genomic_DNA"/>
</dbReference>
<keyword evidence="3" id="KW-1185">Reference proteome</keyword>
<name>A0A1E5GBA6_9ENTE</name>
<dbReference type="AlphaFoldDB" id="A0A1E5GBA6"/>
<evidence type="ECO:0000313" key="2">
    <source>
        <dbReference type="EMBL" id="OEG09875.1"/>
    </source>
</evidence>
<dbReference type="RefSeq" id="WP_069664628.1">
    <property type="nucleotide sequence ID" value="NZ_MIJY01000044.1"/>
</dbReference>
<dbReference type="InterPro" id="IPR000182">
    <property type="entry name" value="GNAT_dom"/>
</dbReference>
<dbReference type="Gene3D" id="3.40.630.30">
    <property type="match status" value="1"/>
</dbReference>
<dbReference type="SUPFAM" id="SSF55729">
    <property type="entry name" value="Acyl-CoA N-acyltransferases (Nat)"/>
    <property type="match status" value="1"/>
</dbReference>
<proteinExistence type="predicted"/>
<dbReference type="InterPro" id="IPR016181">
    <property type="entry name" value="Acyl_CoA_acyltransferase"/>
</dbReference>
<sequence>MKSNRLLLRKFEKTDTLALFEYLSDSEVLKYEPYKPFSLEQAAEEALKRAETPEFIAVCTTEGKLIGNLYFAEGNFNTWTLGYVFNKKYLGQGYASESVKLLLEYVFRETPIHRGVALCNPENKASWSLLERVGFRREGHLKKNVYFWKDETDQPVWQDTFEYGLLKDECASLLK</sequence>
<dbReference type="PROSITE" id="PS51186">
    <property type="entry name" value="GNAT"/>
    <property type="match status" value="1"/>
</dbReference>